<dbReference type="Proteomes" id="UP000051634">
    <property type="component" value="Unassembled WGS sequence"/>
</dbReference>
<dbReference type="Gene3D" id="3.30.565.10">
    <property type="entry name" value="Histidine kinase-like ATPase, C-terminal domain"/>
    <property type="match status" value="1"/>
</dbReference>
<evidence type="ECO:0000259" key="8">
    <source>
        <dbReference type="PROSITE" id="PS50109"/>
    </source>
</evidence>
<dbReference type="SMART" id="SM00387">
    <property type="entry name" value="HATPase_c"/>
    <property type="match status" value="1"/>
</dbReference>
<dbReference type="SUPFAM" id="SSF55874">
    <property type="entry name" value="ATPase domain of HSP90 chaperone/DNA topoisomerase II/histidine kinase"/>
    <property type="match status" value="1"/>
</dbReference>
<dbReference type="Pfam" id="PF02518">
    <property type="entry name" value="HATPase_c"/>
    <property type="match status" value="1"/>
</dbReference>
<evidence type="ECO:0000256" key="3">
    <source>
        <dbReference type="ARBA" id="ARBA00022679"/>
    </source>
</evidence>
<keyword evidence="3" id="KW-0808">Transferase</keyword>
<keyword evidence="4" id="KW-0547">Nucleotide-binding</keyword>
<dbReference type="PRINTS" id="PR00344">
    <property type="entry name" value="BCTRLSENSOR"/>
</dbReference>
<comment type="catalytic activity">
    <reaction evidence="1">
        <text>ATP + protein L-histidine = ADP + protein N-phospho-L-histidine.</text>
        <dbReference type="EC" id="2.7.13.3"/>
    </reaction>
</comment>
<dbReference type="InterPro" id="IPR003594">
    <property type="entry name" value="HATPase_dom"/>
</dbReference>
<accession>A0A0T5YXM4</accession>
<organism evidence="9 10">
    <name type="scientific">endosymbiont of Ridgeia piscesae</name>
    <dbReference type="NCBI Taxonomy" id="54398"/>
    <lineage>
        <taxon>Bacteria</taxon>
        <taxon>Pseudomonadati</taxon>
        <taxon>Pseudomonadota</taxon>
        <taxon>Gammaproteobacteria</taxon>
        <taxon>sulfur-oxidizing symbionts</taxon>
    </lineage>
</organism>
<dbReference type="AlphaFoldDB" id="A0A0T5YXM4"/>
<keyword evidence="7" id="KW-0902">Two-component regulatory system</keyword>
<dbReference type="InterPro" id="IPR004358">
    <property type="entry name" value="Sig_transdc_His_kin-like_C"/>
</dbReference>
<dbReference type="PROSITE" id="PS50109">
    <property type="entry name" value="HIS_KIN"/>
    <property type="match status" value="1"/>
</dbReference>
<dbReference type="EC" id="2.7.13.3" evidence="2"/>
<evidence type="ECO:0000313" key="9">
    <source>
        <dbReference type="EMBL" id="KRT55401.1"/>
    </source>
</evidence>
<dbReference type="InterPro" id="IPR036890">
    <property type="entry name" value="HATPase_C_sf"/>
</dbReference>
<dbReference type="EMBL" id="LDXT01000080">
    <property type="protein sequence ID" value="KRT55401.1"/>
    <property type="molecule type" value="Genomic_DNA"/>
</dbReference>
<comment type="caution">
    <text evidence="9">The sequence shown here is derived from an EMBL/GenBank/DDBJ whole genome shotgun (WGS) entry which is preliminary data.</text>
</comment>
<name>A0A0T5YXM4_9GAMM</name>
<keyword evidence="10" id="KW-1185">Reference proteome</keyword>
<keyword evidence="5 9" id="KW-0418">Kinase</keyword>
<dbReference type="GO" id="GO:0004673">
    <property type="term" value="F:protein histidine kinase activity"/>
    <property type="evidence" value="ECO:0007669"/>
    <property type="project" value="UniProtKB-EC"/>
</dbReference>
<evidence type="ECO:0000256" key="6">
    <source>
        <dbReference type="ARBA" id="ARBA00022840"/>
    </source>
</evidence>
<evidence type="ECO:0000256" key="5">
    <source>
        <dbReference type="ARBA" id="ARBA00022777"/>
    </source>
</evidence>
<evidence type="ECO:0000256" key="2">
    <source>
        <dbReference type="ARBA" id="ARBA00012438"/>
    </source>
</evidence>
<evidence type="ECO:0000256" key="4">
    <source>
        <dbReference type="ARBA" id="ARBA00022741"/>
    </source>
</evidence>
<dbReference type="GO" id="GO:0005524">
    <property type="term" value="F:ATP binding"/>
    <property type="evidence" value="ECO:0007669"/>
    <property type="project" value="UniProtKB-KW"/>
</dbReference>
<dbReference type="GO" id="GO:0000160">
    <property type="term" value="P:phosphorelay signal transduction system"/>
    <property type="evidence" value="ECO:0007669"/>
    <property type="project" value="UniProtKB-KW"/>
</dbReference>
<evidence type="ECO:0000256" key="1">
    <source>
        <dbReference type="ARBA" id="ARBA00000085"/>
    </source>
</evidence>
<dbReference type="PANTHER" id="PTHR43065:SF46">
    <property type="entry name" value="C4-DICARBOXYLATE TRANSPORT SENSOR PROTEIN DCTB"/>
    <property type="match status" value="1"/>
</dbReference>
<protein>
    <recommendedName>
        <fullName evidence="2">histidine kinase</fullName>
        <ecNumber evidence="2">2.7.13.3</ecNumber>
    </recommendedName>
</protein>
<dbReference type="InterPro" id="IPR005467">
    <property type="entry name" value="His_kinase_dom"/>
</dbReference>
<evidence type="ECO:0000313" key="10">
    <source>
        <dbReference type="Proteomes" id="UP000051634"/>
    </source>
</evidence>
<keyword evidence="6" id="KW-0067">ATP-binding</keyword>
<reference evidence="9 10" key="1">
    <citation type="submission" date="2015-11" db="EMBL/GenBank/DDBJ databases">
        <title>The genome of Candidatus Endoriftia persephone in Ridgeia piscesae and population structure of the North Eastern Pacific vestimentiferan symbionts.</title>
        <authorList>
            <person name="Perez M."/>
            <person name="Juniper K.S."/>
        </authorList>
    </citation>
    <scope>NUCLEOTIDE SEQUENCE [LARGE SCALE GENOMIC DNA]</scope>
    <source>
        <strain evidence="9">Ind11</strain>
    </source>
</reference>
<evidence type="ECO:0000256" key="7">
    <source>
        <dbReference type="ARBA" id="ARBA00023012"/>
    </source>
</evidence>
<gene>
    <name evidence="9" type="ORF">Ga0074115_11763</name>
</gene>
<dbReference type="PANTHER" id="PTHR43065">
    <property type="entry name" value="SENSOR HISTIDINE KINASE"/>
    <property type="match status" value="1"/>
</dbReference>
<proteinExistence type="predicted"/>
<feature type="domain" description="Histidine kinase" evidence="8">
    <location>
        <begin position="1"/>
        <end position="103"/>
    </location>
</feature>
<dbReference type="PATRIC" id="fig|54398.3.peg.2146"/>
<sequence>MLLNLLINARDAIGESDKREIRVESSVEERQVCLAITDSGPGIAEEVAERLFDPFVTTKPVGKGTGLGLSVSRSIIEGFGGTLQAENNTTGGACFHICLPKWNH</sequence>